<name>A0ABV2A5M5_9GAMM</name>
<dbReference type="Proteomes" id="UP001465331">
    <property type="component" value="Unassembled WGS sequence"/>
</dbReference>
<evidence type="ECO:0008006" key="5">
    <source>
        <dbReference type="Google" id="ProtNLM"/>
    </source>
</evidence>
<protein>
    <recommendedName>
        <fullName evidence="5">Lipoprotein</fullName>
    </recommendedName>
</protein>
<feature type="chain" id="PRO_5046318084" description="Lipoprotein" evidence="2">
    <location>
        <begin position="20"/>
        <end position="87"/>
    </location>
</feature>
<accession>A0ABV2A5M5</accession>
<proteinExistence type="predicted"/>
<dbReference type="EMBL" id="JBEPIJ010000001">
    <property type="protein sequence ID" value="MES0872563.1"/>
    <property type="molecule type" value="Genomic_DNA"/>
</dbReference>
<evidence type="ECO:0000313" key="3">
    <source>
        <dbReference type="EMBL" id="MES0872563.1"/>
    </source>
</evidence>
<evidence type="ECO:0000313" key="4">
    <source>
        <dbReference type="Proteomes" id="UP001465331"/>
    </source>
</evidence>
<keyword evidence="4" id="KW-1185">Reference proteome</keyword>
<dbReference type="PROSITE" id="PS51257">
    <property type="entry name" value="PROKAR_LIPOPROTEIN"/>
    <property type="match status" value="1"/>
</dbReference>
<feature type="signal peptide" evidence="2">
    <location>
        <begin position="1"/>
        <end position="19"/>
    </location>
</feature>
<gene>
    <name evidence="3" type="ORF">ABSH63_00855</name>
</gene>
<feature type="compositionally biased region" description="Basic and acidic residues" evidence="1">
    <location>
        <begin position="66"/>
        <end position="87"/>
    </location>
</feature>
<comment type="caution">
    <text evidence="3">The sequence shown here is derived from an EMBL/GenBank/DDBJ whole genome shotgun (WGS) entry which is preliminary data.</text>
</comment>
<keyword evidence="2" id="KW-0732">Signal</keyword>
<sequence length="87" mass="9316">MKHQSVMLAALLGASVMVAACKKEEPTPVEKAVESTQDALDMRENEAAKDAVEDLQSAGENAAEAIEEKAEEMGEAMKESTEEEPAH</sequence>
<reference evidence="3 4" key="1">
    <citation type="submission" date="2024-06" db="EMBL/GenBank/DDBJ databases">
        <authorList>
            <person name="Li Z."/>
            <person name="Jiang Y."/>
        </authorList>
    </citation>
    <scope>NUCLEOTIDE SEQUENCE [LARGE SCALE GENOMIC DNA]</scope>
    <source>
        <strain evidence="3 4">HSW-8</strain>
    </source>
</reference>
<dbReference type="RefSeq" id="WP_352886510.1">
    <property type="nucleotide sequence ID" value="NZ_JBEPIJ010000001.1"/>
</dbReference>
<organism evidence="3 4">
    <name type="scientific">Sinimarinibacterium thermocellulolyticum</name>
    <dbReference type="NCBI Taxonomy" id="3170016"/>
    <lineage>
        <taxon>Bacteria</taxon>
        <taxon>Pseudomonadati</taxon>
        <taxon>Pseudomonadota</taxon>
        <taxon>Gammaproteobacteria</taxon>
        <taxon>Nevskiales</taxon>
        <taxon>Nevskiaceae</taxon>
        <taxon>Sinimarinibacterium</taxon>
    </lineage>
</organism>
<evidence type="ECO:0000256" key="2">
    <source>
        <dbReference type="SAM" id="SignalP"/>
    </source>
</evidence>
<feature type="region of interest" description="Disordered" evidence="1">
    <location>
        <begin position="44"/>
        <end position="87"/>
    </location>
</feature>
<evidence type="ECO:0000256" key="1">
    <source>
        <dbReference type="SAM" id="MobiDB-lite"/>
    </source>
</evidence>